<dbReference type="PANTHER" id="PTHR31900">
    <property type="entry name" value="F-BOX/RNI SUPERFAMILY PROTEIN-RELATED"/>
    <property type="match status" value="1"/>
</dbReference>
<dbReference type="Gramene" id="rna28167">
    <property type="protein sequence ID" value="RHN53276.1"/>
    <property type="gene ID" value="gene28167"/>
</dbReference>
<dbReference type="InterPro" id="IPR001810">
    <property type="entry name" value="F-box_dom"/>
</dbReference>
<dbReference type="EMBL" id="CM001221">
    <property type="protein sequence ID" value="AES93624.1"/>
    <property type="molecule type" value="Genomic_DNA"/>
</dbReference>
<dbReference type="PANTHER" id="PTHR31900:SF32">
    <property type="entry name" value="F-BOX_RNI_FBD-LIKE DOMAIN PROTEIN"/>
    <property type="match status" value="1"/>
</dbReference>
<reference evidence="4" key="4">
    <citation type="journal article" date="2018" name="Nat. Plants">
        <title>Whole-genome landscape of Medicago truncatula symbiotic genes.</title>
        <authorList>
            <person name="Pecrix Y."/>
            <person name="Gamas P."/>
            <person name="Carrere S."/>
        </authorList>
    </citation>
    <scope>NUCLEOTIDE SEQUENCE</scope>
    <source>
        <tissue evidence="4">Leaves</tissue>
    </source>
</reference>
<proteinExistence type="predicted"/>
<feature type="domain" description="FBD" evidence="2">
    <location>
        <begin position="424"/>
        <end position="457"/>
    </location>
</feature>
<dbReference type="PaxDb" id="3880-AES93624"/>
<dbReference type="Pfam" id="PF00646">
    <property type="entry name" value="F-box"/>
    <property type="match status" value="1"/>
</dbReference>
<dbReference type="EMBL" id="PSQE01000005">
    <property type="protein sequence ID" value="RHN53276.1"/>
    <property type="molecule type" value="Genomic_DNA"/>
</dbReference>
<dbReference type="HOGENOM" id="CLU_010721_14_0_1"/>
<protein>
    <submittedName>
        <fullName evidence="3">F-box/RNI/FBD-like domain protein</fullName>
    </submittedName>
    <submittedName>
        <fullName evidence="4">Putative F-box domain, FBD domain, leucine-rich repeat domain, L domain-containing protein</fullName>
    </submittedName>
</protein>
<organism evidence="3 6">
    <name type="scientific">Medicago truncatula</name>
    <name type="common">Barrel medic</name>
    <name type="synonym">Medicago tribuloides</name>
    <dbReference type="NCBI Taxonomy" id="3880"/>
    <lineage>
        <taxon>Eukaryota</taxon>
        <taxon>Viridiplantae</taxon>
        <taxon>Streptophyta</taxon>
        <taxon>Embryophyta</taxon>
        <taxon>Tracheophyta</taxon>
        <taxon>Spermatophyta</taxon>
        <taxon>Magnoliopsida</taxon>
        <taxon>eudicotyledons</taxon>
        <taxon>Gunneridae</taxon>
        <taxon>Pentapetalae</taxon>
        <taxon>rosids</taxon>
        <taxon>fabids</taxon>
        <taxon>Fabales</taxon>
        <taxon>Fabaceae</taxon>
        <taxon>Papilionoideae</taxon>
        <taxon>50 kb inversion clade</taxon>
        <taxon>NPAAA clade</taxon>
        <taxon>Hologalegina</taxon>
        <taxon>IRL clade</taxon>
        <taxon>Trifolieae</taxon>
        <taxon>Medicago</taxon>
    </lineage>
</organism>
<accession>G7K116</accession>
<feature type="domain" description="F-box" evidence="1">
    <location>
        <begin position="37"/>
        <end position="70"/>
    </location>
</feature>
<reference evidence="3 6" key="2">
    <citation type="journal article" date="2014" name="BMC Genomics">
        <title>An improved genome release (version Mt4.0) for the model legume Medicago truncatula.</title>
        <authorList>
            <person name="Tang H."/>
            <person name="Krishnakumar V."/>
            <person name="Bidwell S."/>
            <person name="Rosen B."/>
            <person name="Chan A."/>
            <person name="Zhou S."/>
            <person name="Gentzbittel L."/>
            <person name="Childs K.L."/>
            <person name="Yandell M."/>
            <person name="Gundlach H."/>
            <person name="Mayer K.F."/>
            <person name="Schwartz D.C."/>
            <person name="Town C.D."/>
        </authorList>
    </citation>
    <scope>GENOME REANNOTATION</scope>
    <source>
        <strain evidence="5 6">cv. Jemalong A17</strain>
    </source>
</reference>
<dbReference type="AlphaFoldDB" id="G7K116"/>
<evidence type="ECO:0000259" key="2">
    <source>
        <dbReference type="Pfam" id="PF08387"/>
    </source>
</evidence>
<sequence length="494" mass="56931">MESDLPITAFTRPTKKPSKITKIANANAVEDTISNMLPEPVITHILSFVPTKDAIRTSILSKKWERRWTSITKLSLHDYQLSFDFTIRLKRMQNFSTFVDRALLLNDSLAMDHVSLFLFTLYNWSLLDSWLSNIFKRRVKILQIHSFFQIPFSVLASHSLFNNFLLLEELELLTDSISFINVPMYDEELKLLRNSFNSVDVPAPSKYIVFRNLKILNLCGINFNTDSPKSWRNVHLEFPLLTKFEAKNCAWFVDTSLVMIYAPLLESISIEHSVGVPCKRDKSFICFPDSEDLKEFSFCGFDISQNIIIKSPCHASAKINLYESQHFVSYMSDFHAAALLGEFSHSKSIKFESSKVLDLKKMLPKKLCVFPMLTHLEVGFVSVDILLTLLQKAPVLETLVLKEICDFGEELLSSADVPKRLAFLHVVKFEQVIGEDLELSLAKYFLDNCKFLEKMCFSIASQVVDKDEVVEEIKEKLQSFYNFIPEYLLEFSYD</sequence>
<dbReference type="OrthoDB" id="612216at2759"/>
<evidence type="ECO:0000313" key="6">
    <source>
        <dbReference type="Proteomes" id="UP000002051"/>
    </source>
</evidence>
<keyword evidence="6" id="KW-1185">Reference proteome</keyword>
<evidence type="ECO:0000313" key="4">
    <source>
        <dbReference type="EMBL" id="RHN53276.1"/>
    </source>
</evidence>
<dbReference type="InterPro" id="IPR036047">
    <property type="entry name" value="F-box-like_dom_sf"/>
</dbReference>
<evidence type="ECO:0000259" key="1">
    <source>
        <dbReference type="Pfam" id="PF00646"/>
    </source>
</evidence>
<dbReference type="KEGG" id="mtr:11442718"/>
<evidence type="ECO:0000313" key="3">
    <source>
        <dbReference type="EMBL" id="AES93624.1"/>
    </source>
</evidence>
<dbReference type="InterPro" id="IPR050232">
    <property type="entry name" value="FBL13/AtMIF1-like"/>
</dbReference>
<dbReference type="EnsemblPlants" id="AES93624">
    <property type="protein sequence ID" value="AES93624"/>
    <property type="gene ID" value="MTR_5g005700"/>
</dbReference>
<reference evidence="3 6" key="1">
    <citation type="journal article" date="2011" name="Nature">
        <title>The Medicago genome provides insight into the evolution of rhizobial symbioses.</title>
        <authorList>
            <person name="Young N.D."/>
            <person name="Debelle F."/>
            <person name="Oldroyd G.E."/>
            <person name="Geurts R."/>
            <person name="Cannon S.B."/>
            <person name="Udvardi M.K."/>
            <person name="Benedito V.A."/>
            <person name="Mayer K.F."/>
            <person name="Gouzy J."/>
            <person name="Schoof H."/>
            <person name="Van de Peer Y."/>
            <person name="Proost S."/>
            <person name="Cook D.R."/>
            <person name="Meyers B.C."/>
            <person name="Spannagl M."/>
            <person name="Cheung F."/>
            <person name="De Mita S."/>
            <person name="Krishnakumar V."/>
            <person name="Gundlach H."/>
            <person name="Zhou S."/>
            <person name="Mudge J."/>
            <person name="Bharti A.K."/>
            <person name="Murray J.D."/>
            <person name="Naoumkina M.A."/>
            <person name="Rosen B."/>
            <person name="Silverstein K.A."/>
            <person name="Tang H."/>
            <person name="Rombauts S."/>
            <person name="Zhao P.X."/>
            <person name="Zhou P."/>
            <person name="Barbe V."/>
            <person name="Bardou P."/>
            <person name="Bechner M."/>
            <person name="Bellec A."/>
            <person name="Berger A."/>
            <person name="Berges H."/>
            <person name="Bidwell S."/>
            <person name="Bisseling T."/>
            <person name="Choisne N."/>
            <person name="Couloux A."/>
            <person name="Denny R."/>
            <person name="Deshpande S."/>
            <person name="Dai X."/>
            <person name="Doyle J.J."/>
            <person name="Dudez A.M."/>
            <person name="Farmer A.D."/>
            <person name="Fouteau S."/>
            <person name="Franken C."/>
            <person name="Gibelin C."/>
            <person name="Gish J."/>
            <person name="Goldstein S."/>
            <person name="Gonzalez A.J."/>
            <person name="Green P.J."/>
            <person name="Hallab A."/>
            <person name="Hartog M."/>
            <person name="Hua A."/>
            <person name="Humphray S.J."/>
            <person name="Jeong D.H."/>
            <person name="Jing Y."/>
            <person name="Jocker A."/>
            <person name="Kenton S.M."/>
            <person name="Kim D.J."/>
            <person name="Klee K."/>
            <person name="Lai H."/>
            <person name="Lang C."/>
            <person name="Lin S."/>
            <person name="Macmil S.L."/>
            <person name="Magdelenat G."/>
            <person name="Matthews L."/>
            <person name="McCorrison J."/>
            <person name="Monaghan E.L."/>
            <person name="Mun J.H."/>
            <person name="Najar F.Z."/>
            <person name="Nicholson C."/>
            <person name="Noirot C."/>
            <person name="O'Bleness M."/>
            <person name="Paule C.R."/>
            <person name="Poulain J."/>
            <person name="Prion F."/>
            <person name="Qin B."/>
            <person name="Qu C."/>
            <person name="Retzel E.F."/>
            <person name="Riddle C."/>
            <person name="Sallet E."/>
            <person name="Samain S."/>
            <person name="Samson N."/>
            <person name="Sanders I."/>
            <person name="Saurat O."/>
            <person name="Scarpelli C."/>
            <person name="Schiex T."/>
            <person name="Segurens B."/>
            <person name="Severin A.J."/>
            <person name="Sherrier D.J."/>
            <person name="Shi R."/>
            <person name="Sims S."/>
            <person name="Singer S.R."/>
            <person name="Sinharoy S."/>
            <person name="Sterck L."/>
            <person name="Viollet A."/>
            <person name="Wang B.B."/>
            <person name="Wang K."/>
            <person name="Wang M."/>
            <person name="Wang X."/>
            <person name="Warfsmann J."/>
            <person name="Weissenbach J."/>
            <person name="White D.D."/>
            <person name="White J.D."/>
            <person name="Wiley G.B."/>
            <person name="Wincker P."/>
            <person name="Xing Y."/>
            <person name="Yang L."/>
            <person name="Yao Z."/>
            <person name="Ying F."/>
            <person name="Zhai J."/>
            <person name="Zhou L."/>
            <person name="Zuber A."/>
            <person name="Denarie J."/>
            <person name="Dixon R.A."/>
            <person name="May G.D."/>
            <person name="Schwartz D.C."/>
            <person name="Rogers J."/>
            <person name="Quetier F."/>
            <person name="Town C.D."/>
            <person name="Roe B.A."/>
        </authorList>
    </citation>
    <scope>NUCLEOTIDE SEQUENCE [LARGE SCALE GENOMIC DNA]</scope>
    <source>
        <strain evidence="3">A17</strain>
        <strain evidence="5 6">cv. Jemalong A17</strain>
    </source>
</reference>
<dbReference type="Proteomes" id="UP000002051">
    <property type="component" value="Chromosome 5"/>
</dbReference>
<dbReference type="Pfam" id="PF08387">
    <property type="entry name" value="FBD"/>
    <property type="match status" value="1"/>
</dbReference>
<reference evidence="5" key="3">
    <citation type="submission" date="2015-04" db="UniProtKB">
        <authorList>
            <consortium name="EnsemblPlants"/>
        </authorList>
    </citation>
    <scope>IDENTIFICATION</scope>
    <source>
        <strain evidence="5">cv. Jemalong A17</strain>
    </source>
</reference>
<dbReference type="Proteomes" id="UP000265566">
    <property type="component" value="Chromosome 5"/>
</dbReference>
<dbReference type="InterPro" id="IPR053781">
    <property type="entry name" value="F-box_AtFBL13-like"/>
</dbReference>
<dbReference type="SUPFAM" id="SSF81383">
    <property type="entry name" value="F-box domain"/>
    <property type="match status" value="1"/>
</dbReference>
<gene>
    <name evidence="5" type="primary">11442718</name>
    <name evidence="3" type="ordered locus">MTR_5g005700</name>
    <name evidence="4" type="ORF">MtrunA17_Chr5g0394141</name>
</gene>
<evidence type="ECO:0000313" key="5">
    <source>
        <dbReference type="EnsemblPlants" id="AES93624"/>
    </source>
</evidence>
<dbReference type="CDD" id="cd22160">
    <property type="entry name" value="F-box_AtFBL13-like"/>
    <property type="match status" value="1"/>
</dbReference>
<dbReference type="InterPro" id="IPR006566">
    <property type="entry name" value="FBD"/>
</dbReference>
<name>G7K116_MEDTR</name>